<gene>
    <name evidence="1" type="ORF">QR695_03765</name>
</gene>
<proteinExistence type="predicted"/>
<evidence type="ECO:0000313" key="2">
    <source>
        <dbReference type="Proteomes" id="UP001230807"/>
    </source>
</evidence>
<sequence length="210" mass="24153">MEQHLEQFIQDIKANPTVDLILYPEGYCQVTHLDEVKQLAKRFQKSVVMGYRNEQNVDRALIINKRGETLLDRAKTPETMPLFMPSTIEDDGHRYGYVLCREIFMGLDGLKSEEDIQLIFNPIGVGMFSEEQYADWSDEAKKIAMQQRFIILGTSHADRSYRNCGFSIPMAYCFDKTGEPVFLSKNDTRTRIVDTEAKTVVVLEDSLPCH</sequence>
<comment type="caution">
    <text evidence="1">The sequence shown here is derived from an EMBL/GenBank/DDBJ whole genome shotgun (WGS) entry which is preliminary data.</text>
</comment>
<dbReference type="RefSeq" id="WP_251128929.1">
    <property type="nucleotide sequence ID" value="NZ_JASWER010000001.1"/>
</dbReference>
<keyword evidence="2" id="KW-1185">Reference proteome</keyword>
<dbReference type="SUPFAM" id="SSF56317">
    <property type="entry name" value="Carbon-nitrogen hydrolase"/>
    <property type="match status" value="1"/>
</dbReference>
<dbReference type="InterPro" id="IPR036526">
    <property type="entry name" value="C-N_Hydrolase_sf"/>
</dbReference>
<organism evidence="1 2">
    <name type="scientific">Exiguobacterium mexicanum</name>
    <dbReference type="NCBI Taxonomy" id="340146"/>
    <lineage>
        <taxon>Bacteria</taxon>
        <taxon>Bacillati</taxon>
        <taxon>Bacillota</taxon>
        <taxon>Bacilli</taxon>
        <taxon>Bacillales</taxon>
        <taxon>Bacillales Family XII. Incertae Sedis</taxon>
        <taxon>Exiguobacterium</taxon>
    </lineage>
</organism>
<protein>
    <recommendedName>
        <fullName evidence="3">CN hydrolase domain-containing protein</fullName>
    </recommendedName>
</protein>
<dbReference type="Proteomes" id="UP001230807">
    <property type="component" value="Unassembled WGS sequence"/>
</dbReference>
<name>A0ABT7ML20_9BACL</name>
<evidence type="ECO:0008006" key="3">
    <source>
        <dbReference type="Google" id="ProtNLM"/>
    </source>
</evidence>
<reference evidence="1 2" key="1">
    <citation type="submission" date="2023-06" db="EMBL/GenBank/DDBJ databases">
        <title>Influencing factors and mechanism of Cr(VI) reduction by facultative anaerobic Exiguobacterium sp. PY14.</title>
        <authorList>
            <person name="Zou L."/>
        </authorList>
    </citation>
    <scope>NUCLEOTIDE SEQUENCE [LARGE SCALE GENOMIC DNA]</scope>
    <source>
        <strain evidence="1 2">PY14</strain>
    </source>
</reference>
<accession>A0ABT7ML20</accession>
<evidence type="ECO:0000313" key="1">
    <source>
        <dbReference type="EMBL" id="MDL5376124.1"/>
    </source>
</evidence>
<dbReference type="EMBL" id="JASWER010000001">
    <property type="protein sequence ID" value="MDL5376124.1"/>
    <property type="molecule type" value="Genomic_DNA"/>
</dbReference>